<dbReference type="OrthoDB" id="2573941at2759"/>
<feature type="region of interest" description="Disordered" evidence="3">
    <location>
        <begin position="223"/>
        <end position="342"/>
    </location>
</feature>
<name>A0A0L0GFB1_9EUKA</name>
<evidence type="ECO:0000313" key="6">
    <source>
        <dbReference type="Proteomes" id="UP000054560"/>
    </source>
</evidence>
<dbReference type="PANTHER" id="PTHR45880:SF1">
    <property type="entry name" value="RNA-BINDING MOTIF PROTEIN, X-LINKED 2"/>
    <property type="match status" value="1"/>
</dbReference>
<dbReference type="InterPro" id="IPR035979">
    <property type="entry name" value="RBD_domain_sf"/>
</dbReference>
<dbReference type="GO" id="GO:0071011">
    <property type="term" value="C:precatalytic spliceosome"/>
    <property type="evidence" value="ECO:0007669"/>
    <property type="project" value="TreeGrafter"/>
</dbReference>
<gene>
    <name evidence="5" type="ORF">SARC_00203</name>
</gene>
<dbReference type="GO" id="GO:0005686">
    <property type="term" value="C:U2 snRNP"/>
    <property type="evidence" value="ECO:0007669"/>
    <property type="project" value="TreeGrafter"/>
</dbReference>
<sequence>MTYKLARILIKVKGVQDLNTNELKSRVAGTSASWHEQYRHSAYIYVGGLDYNLTEGDIICIFSQFGEIMDLNMVRDKATGKAKGFCFIAYEDQRSTDLAVDNFNGAKVCGKTLSVDHVGKYRGPKPPGSDEDEPEEKISVAPADFVKLEKEKKKAKKAEKAAMKEGKAIQKKAKTLAKEARRAEKAIKTASRNSGKEGELSEKLGVSEEERQTIMARRAKLLEQATHISDSGSGSEKDPMEMMRKVAKNDGAYTDRTERSDVNTKRIENTVADNRHESKRRSRSRDGNARHTADMQHGKNRSGAKLEGEARNGEVTDRTTDEKVEGLGNETEGGRVKDRVVHVGTDHEIGVEAEAESAMEAERTTVGVQTDMEIETLDVIDREAEI</sequence>
<evidence type="ECO:0000256" key="3">
    <source>
        <dbReference type="SAM" id="MobiDB-lite"/>
    </source>
</evidence>
<dbReference type="SMART" id="SM00360">
    <property type="entry name" value="RRM"/>
    <property type="match status" value="1"/>
</dbReference>
<dbReference type="SUPFAM" id="SSF54928">
    <property type="entry name" value="RNA-binding domain, RBD"/>
    <property type="match status" value="1"/>
</dbReference>
<feature type="compositionally biased region" description="Basic and acidic residues" evidence="3">
    <location>
        <begin position="194"/>
        <end position="210"/>
    </location>
</feature>
<dbReference type="GO" id="GO:0003723">
    <property type="term" value="F:RNA binding"/>
    <property type="evidence" value="ECO:0007669"/>
    <property type="project" value="UniProtKB-UniRule"/>
</dbReference>
<organism evidence="5 6">
    <name type="scientific">Sphaeroforma arctica JP610</name>
    <dbReference type="NCBI Taxonomy" id="667725"/>
    <lineage>
        <taxon>Eukaryota</taxon>
        <taxon>Ichthyosporea</taxon>
        <taxon>Ichthyophonida</taxon>
        <taxon>Sphaeroforma</taxon>
    </lineage>
</organism>
<dbReference type="eggNOG" id="KOG0126">
    <property type="taxonomic scope" value="Eukaryota"/>
</dbReference>
<feature type="region of interest" description="Disordered" evidence="3">
    <location>
        <begin position="176"/>
        <end position="210"/>
    </location>
</feature>
<dbReference type="InterPro" id="IPR012677">
    <property type="entry name" value="Nucleotide-bd_a/b_plait_sf"/>
</dbReference>
<feature type="compositionally biased region" description="Basic and acidic residues" evidence="3">
    <location>
        <begin position="176"/>
        <end position="187"/>
    </location>
</feature>
<dbReference type="EMBL" id="KQ241601">
    <property type="protein sequence ID" value="KNC87697.1"/>
    <property type="molecule type" value="Genomic_DNA"/>
</dbReference>
<proteinExistence type="predicted"/>
<evidence type="ECO:0000259" key="4">
    <source>
        <dbReference type="PROSITE" id="PS50102"/>
    </source>
</evidence>
<dbReference type="RefSeq" id="XP_014161599.1">
    <property type="nucleotide sequence ID" value="XM_014306124.1"/>
</dbReference>
<keyword evidence="6" id="KW-1185">Reference proteome</keyword>
<dbReference type="PANTHER" id="PTHR45880">
    <property type="entry name" value="RNA-BINDING MOTIF PROTEIN, X-LINKED 2"/>
    <property type="match status" value="1"/>
</dbReference>
<reference evidence="5 6" key="1">
    <citation type="submission" date="2011-02" db="EMBL/GenBank/DDBJ databases">
        <title>The Genome Sequence of Sphaeroforma arctica JP610.</title>
        <authorList>
            <consortium name="The Broad Institute Genome Sequencing Platform"/>
            <person name="Russ C."/>
            <person name="Cuomo C."/>
            <person name="Young S.K."/>
            <person name="Zeng Q."/>
            <person name="Gargeya S."/>
            <person name="Alvarado L."/>
            <person name="Berlin A."/>
            <person name="Chapman S.B."/>
            <person name="Chen Z."/>
            <person name="Freedman E."/>
            <person name="Gellesch M."/>
            <person name="Goldberg J."/>
            <person name="Griggs A."/>
            <person name="Gujja S."/>
            <person name="Heilman E."/>
            <person name="Heiman D."/>
            <person name="Howarth C."/>
            <person name="Mehta T."/>
            <person name="Neiman D."/>
            <person name="Pearson M."/>
            <person name="Roberts A."/>
            <person name="Saif S."/>
            <person name="Shea T."/>
            <person name="Shenoy N."/>
            <person name="Sisk P."/>
            <person name="Stolte C."/>
            <person name="Sykes S."/>
            <person name="White J."/>
            <person name="Yandava C."/>
            <person name="Burger G."/>
            <person name="Gray M.W."/>
            <person name="Holland P.W.H."/>
            <person name="King N."/>
            <person name="Lang F.B.F."/>
            <person name="Roger A.J."/>
            <person name="Ruiz-Trillo I."/>
            <person name="Haas B."/>
            <person name="Nusbaum C."/>
            <person name="Birren B."/>
        </authorList>
    </citation>
    <scope>NUCLEOTIDE SEQUENCE [LARGE SCALE GENOMIC DNA]</scope>
    <source>
        <strain evidence="5 6">JP610</strain>
    </source>
</reference>
<dbReference type="Pfam" id="PF00076">
    <property type="entry name" value="RRM_1"/>
    <property type="match status" value="1"/>
</dbReference>
<dbReference type="InterPro" id="IPR045844">
    <property type="entry name" value="RRM_Ist3-like"/>
</dbReference>
<feature type="compositionally biased region" description="Basic and acidic residues" evidence="3">
    <location>
        <begin position="332"/>
        <end position="342"/>
    </location>
</feature>
<evidence type="ECO:0000256" key="2">
    <source>
        <dbReference type="PROSITE-ProRule" id="PRU00176"/>
    </source>
</evidence>
<dbReference type="GeneID" id="25900707"/>
<dbReference type="STRING" id="667725.A0A0L0GFB1"/>
<keyword evidence="1 2" id="KW-0694">RNA-binding</keyword>
<dbReference type="GO" id="GO:0000398">
    <property type="term" value="P:mRNA splicing, via spliceosome"/>
    <property type="evidence" value="ECO:0007669"/>
    <property type="project" value="InterPro"/>
</dbReference>
<evidence type="ECO:0000256" key="1">
    <source>
        <dbReference type="ARBA" id="ARBA00022884"/>
    </source>
</evidence>
<dbReference type="GO" id="GO:0071013">
    <property type="term" value="C:catalytic step 2 spliceosome"/>
    <property type="evidence" value="ECO:0007669"/>
    <property type="project" value="TreeGrafter"/>
</dbReference>
<feature type="compositionally biased region" description="Basic and acidic residues" evidence="3">
    <location>
        <begin position="284"/>
        <end position="297"/>
    </location>
</feature>
<dbReference type="PROSITE" id="PS50102">
    <property type="entry name" value="RRM"/>
    <property type="match status" value="1"/>
</dbReference>
<dbReference type="InterPro" id="IPR000504">
    <property type="entry name" value="RRM_dom"/>
</dbReference>
<protein>
    <recommendedName>
        <fullName evidence="4">RRM domain-containing protein</fullName>
    </recommendedName>
</protein>
<feature type="compositionally biased region" description="Basic and acidic residues" evidence="3">
    <location>
        <begin position="304"/>
        <end position="325"/>
    </location>
</feature>
<dbReference type="Proteomes" id="UP000054560">
    <property type="component" value="Unassembled WGS sequence"/>
</dbReference>
<dbReference type="CDD" id="cd12411">
    <property type="entry name" value="RRM_ist3_like"/>
    <property type="match status" value="1"/>
</dbReference>
<dbReference type="AlphaFoldDB" id="A0A0L0GFB1"/>
<feature type="compositionally biased region" description="Basic and acidic residues" evidence="3">
    <location>
        <begin position="235"/>
        <end position="276"/>
    </location>
</feature>
<dbReference type="InterPro" id="IPR051847">
    <property type="entry name" value="RNA_proc/Spliceosome_comp"/>
</dbReference>
<dbReference type="Gene3D" id="3.30.70.330">
    <property type="match status" value="1"/>
</dbReference>
<evidence type="ECO:0000313" key="5">
    <source>
        <dbReference type="EMBL" id="KNC87697.1"/>
    </source>
</evidence>
<feature type="domain" description="RRM" evidence="4">
    <location>
        <begin position="42"/>
        <end position="120"/>
    </location>
</feature>
<accession>A0A0L0GFB1</accession>